<dbReference type="PANTHER" id="PTHR46535">
    <property type="entry name" value="NEDD4-BINDING PROTEIN 2"/>
    <property type="match status" value="1"/>
</dbReference>
<dbReference type="InterPro" id="IPR013899">
    <property type="entry name" value="DUF1771"/>
</dbReference>
<feature type="region of interest" description="Disordered" evidence="1">
    <location>
        <begin position="684"/>
        <end position="1023"/>
    </location>
</feature>
<dbReference type="SMART" id="SM00463">
    <property type="entry name" value="SMR"/>
    <property type="match status" value="1"/>
</dbReference>
<feature type="compositionally biased region" description="Polar residues" evidence="1">
    <location>
        <begin position="996"/>
        <end position="1006"/>
    </location>
</feature>
<evidence type="ECO:0000256" key="1">
    <source>
        <dbReference type="SAM" id="MobiDB-lite"/>
    </source>
</evidence>
<dbReference type="SUPFAM" id="SSF46934">
    <property type="entry name" value="UBA-like"/>
    <property type="match status" value="1"/>
</dbReference>
<gene>
    <name evidence="4" type="primary">N4BP2</name>
</gene>
<feature type="compositionally biased region" description="Basic and acidic residues" evidence="1">
    <location>
        <begin position="1443"/>
        <end position="1459"/>
    </location>
</feature>
<feature type="region of interest" description="Disordered" evidence="1">
    <location>
        <begin position="234"/>
        <end position="258"/>
    </location>
</feature>
<feature type="domain" description="CUE" evidence="3">
    <location>
        <begin position="71"/>
        <end position="114"/>
    </location>
</feature>
<dbReference type="InterPro" id="IPR041801">
    <property type="entry name" value="N4BP2_CUE"/>
</dbReference>
<feature type="region of interest" description="Disordered" evidence="1">
    <location>
        <begin position="139"/>
        <end position="176"/>
    </location>
</feature>
<dbReference type="Pfam" id="PF01713">
    <property type="entry name" value="Smr"/>
    <property type="match status" value="1"/>
</dbReference>
<reference evidence="4 5" key="1">
    <citation type="submission" date="2020-02" db="EMBL/GenBank/DDBJ databases">
        <title>Esox lucius (northern pike) genome, fEsoLuc1, primary haplotype.</title>
        <authorList>
            <person name="Myers G."/>
            <person name="Karagic N."/>
            <person name="Meyer A."/>
            <person name="Pippel M."/>
            <person name="Reichard M."/>
            <person name="Winkler S."/>
            <person name="Tracey A."/>
            <person name="Sims Y."/>
            <person name="Howe K."/>
            <person name="Rhie A."/>
            <person name="Formenti G."/>
            <person name="Durbin R."/>
            <person name="Fedrigo O."/>
            <person name="Jarvis E.D."/>
        </authorList>
    </citation>
    <scope>NUCLEOTIDE SEQUENCE [LARGE SCALE GENOMIC DNA]</scope>
</reference>
<feature type="compositionally biased region" description="Basic and acidic residues" evidence="1">
    <location>
        <begin position="956"/>
        <end position="986"/>
    </location>
</feature>
<feature type="compositionally biased region" description="Low complexity" evidence="1">
    <location>
        <begin position="154"/>
        <end position="169"/>
    </location>
</feature>
<dbReference type="InterPro" id="IPR003892">
    <property type="entry name" value="CUE"/>
</dbReference>
<dbReference type="Pfam" id="PF08590">
    <property type="entry name" value="DUF1771"/>
    <property type="match status" value="1"/>
</dbReference>
<feature type="compositionally biased region" description="Basic residues" evidence="1">
    <location>
        <begin position="823"/>
        <end position="832"/>
    </location>
</feature>
<dbReference type="GO" id="GO:0004519">
    <property type="term" value="F:endonuclease activity"/>
    <property type="evidence" value="ECO:0007669"/>
    <property type="project" value="TreeGrafter"/>
</dbReference>
<sequence length="1864" mass="203633">MPRKKKNGQSPARGPGPSNDNTNHYRISGTSIDGAPISRSDFNDAASNFPYGGRGDMLAPPNSGGSSDTYKQEEIVRNMQEMFSHLDPEVIYIVLSECDFKVENAMDSLLELSVAAEGVDNLPPLSGFEMAAALLSPQHHPIKPEPQPHRPIGLPVAPLSLSPQPASLQSHDDQDLSSGLTEEFDLLIDRELETLTTQSPHQNTLPELLLSSPGASTSWSVPLGDQSCPGKVLSAGQPSGLHSPWSDRRVSTSGGAVGCQQQDSLLDFSHLTSGPDKTGPTKPSLVLGAPGHPSAFQVYRNPAPPPGPPGEKWAVSLDSGIRGAREKTRIAGGGQEELLCNTQLWNTEAPEFQPRILGNDTAGGPVFITPVVKNPSPWHTQAMPASQWWGHGPFSKATVKVGASAPRSWTEGVASALRTPVFPGARGRLRLEGRVLVILRGAPGSGKTTLARAMLEQNPHGVVLSTDDYFCRRGEYCYDPSVLGEAHEWNHSRAKEAMEASSSPVIIDNTNMQGWEMRPYIATALRLNYKVLFREPDTWWKNKPRELERRSKHGVSAEKIRRMIDRYERHVTIQSIMGSACPKPDPKLRSQLDPQPPTQSPAQLDPRPPPQSLAQLDPQPPPQSPAQLDPQSPAQLDPQPPPQSLAQLDPERPFQPDNRQKHKSSDGACPDLVAEQLLVQGFMRPPPKLFSSLPDVSSVGCFGRDPGVTHGSTESLPSLRERPSDNEDSLDLAVLHPELKAQEELWEGMGGSGEKEGGGRSGEEEEEEEEGEERRGEEREEGSEWEEGGTGTTCCPVESVLFNTSCHGDDEIPVAFSESIGQRVRRERRSRTRKTDSLEPADIVKDTSHLEREGGGMGDGGERGRPELLDFVGDWPLGEALGQRGLGRRKGRPVVIEGEGGCDSEEAGHRGGGPGGGADFTEFQKLLDLLQTGVDSSPIHSSLSPSPASDPSPCDEGERREAAGRRGEADGLTSSERDRDQVESRELPCNVVVESNPGTDQSQGENLQCAGEGGHEGSVQEEDGVEVGVSSEAGKGVAAADDGSDVTEVTRCTEVSEVGVDGKVSHLYSLGGGSQERRQPGRSRRAGKHCKLALTFTHNTPPPPKPSVGPHRDLGVSPDPKPDPRCPSPPPSWVDPGRSTQTDPQDFAFLWRLENDGHSYPDYAKNTTPPTVLHGDPSHFIPGVSDVVSAGFAVQSSGQRVVPYRVGHDKGSQVEESELEGGRTRQENLNILQRHFKQVNWETLEDLYNKCQQDLEWTSNLLLDSGERLFREEEEGGEEDDDLLGLFGNMDMARRAVPGCLGGPEGVCSDSEKEVVPSGGQELKVQASPISRSDAEGGVALGSSEEEVGVVEVGPVRDSGLNHSVSEGGGGKGQEEENTALGESTHLESRSTGSDVREPPVAVCMEGGASSEQLLENEEQEPAFMDELNQSLPEILNEMLRREKEERREEERREEERRERAKRKSKHLDIQSVELKLPTELALQLTELFGPVGVDPGACSPDDFAVKMDLNMAKLLHQKWKNTVQERQRQAMLSYHLLQESSVHWGESQTAKAGLGDGSHPTHFLIGADGFASLSSQFEAQDEGPIMDHWSVSRPHISLRDIMTEEQALQENVKRGRSGCERRDGAAMLKEAQLYDLFPSIDRHFLLDMFRDHNYSLEQTEQFLRSVLAEGPVRNVVAPGPTPRSHSRDRDKRRVPSVAPPLPQYQDVEDPEYEDFRAEARLQRTKQQDSFSKAAEAYRQGRKDVASFYAEQGHLHGQKMREANHRAAAQIFERVNSSLLPQNVLDLHGLHVDEALLHLEEVLEKKSTECQQGLCCLQLSVITGRGNHSQGGVARIRPAVIDYLSTHCYRFTEPKPGLVLVSLN</sequence>
<dbReference type="InterPro" id="IPR027417">
    <property type="entry name" value="P-loop_NTPase"/>
</dbReference>
<organism evidence="4 5">
    <name type="scientific">Esox lucius</name>
    <name type="common">Northern pike</name>
    <dbReference type="NCBI Taxonomy" id="8010"/>
    <lineage>
        <taxon>Eukaryota</taxon>
        <taxon>Metazoa</taxon>
        <taxon>Chordata</taxon>
        <taxon>Craniata</taxon>
        <taxon>Vertebrata</taxon>
        <taxon>Euteleostomi</taxon>
        <taxon>Actinopterygii</taxon>
        <taxon>Neopterygii</taxon>
        <taxon>Teleostei</taxon>
        <taxon>Protacanthopterygii</taxon>
        <taxon>Esociformes</taxon>
        <taxon>Esocidae</taxon>
        <taxon>Esox</taxon>
    </lineage>
</organism>
<feature type="region of interest" description="Disordered" evidence="1">
    <location>
        <begin position="1057"/>
        <end position="1141"/>
    </location>
</feature>
<dbReference type="InterPro" id="IPR009060">
    <property type="entry name" value="UBA-like_sf"/>
</dbReference>
<dbReference type="InterPro" id="IPR036063">
    <property type="entry name" value="Smr_dom_sf"/>
</dbReference>
<evidence type="ECO:0000313" key="5">
    <source>
        <dbReference type="Proteomes" id="UP000265140"/>
    </source>
</evidence>
<dbReference type="Ensembl" id="ENSELUT00000089162.1">
    <property type="protein sequence ID" value="ENSELUP00000094200.1"/>
    <property type="gene ID" value="ENSELUG00000006915.3"/>
</dbReference>
<name>A0AAY5L0W5_ESOLU</name>
<dbReference type="SMART" id="SM01162">
    <property type="entry name" value="DUF1771"/>
    <property type="match status" value="1"/>
</dbReference>
<evidence type="ECO:0000259" key="2">
    <source>
        <dbReference type="PROSITE" id="PS50828"/>
    </source>
</evidence>
<evidence type="ECO:0000259" key="3">
    <source>
        <dbReference type="PROSITE" id="PS51140"/>
    </source>
</evidence>
<dbReference type="InterPro" id="IPR056719">
    <property type="entry name" value="DUF7817"/>
</dbReference>
<proteinExistence type="predicted"/>
<dbReference type="Proteomes" id="UP000265140">
    <property type="component" value="Chromosome 25"/>
</dbReference>
<dbReference type="InterPro" id="IPR056718">
    <property type="entry name" value="DUF7816"/>
</dbReference>
<dbReference type="Gene3D" id="1.10.8.10">
    <property type="entry name" value="DNA helicase RuvA subunit, C-terminal domain"/>
    <property type="match status" value="1"/>
</dbReference>
<dbReference type="GeneTree" id="ENSGT00940000164462"/>
<dbReference type="SUPFAM" id="SSF52540">
    <property type="entry name" value="P-loop containing nucleoside triphosphate hydrolases"/>
    <property type="match status" value="1"/>
</dbReference>
<dbReference type="CDD" id="cd14365">
    <property type="entry name" value="CUE_N4BP2"/>
    <property type="match status" value="1"/>
</dbReference>
<accession>A0AAY5L0W5</accession>
<feature type="region of interest" description="Disordered" evidence="1">
    <location>
        <begin position="1356"/>
        <end position="1399"/>
    </location>
</feature>
<dbReference type="InterPro" id="IPR056720">
    <property type="entry name" value="DUF7818"/>
</dbReference>
<dbReference type="Pfam" id="PF25126">
    <property type="entry name" value="DUF7818"/>
    <property type="match status" value="1"/>
</dbReference>
<dbReference type="Pfam" id="PF25124">
    <property type="entry name" value="DUF7816"/>
    <property type="match status" value="1"/>
</dbReference>
<dbReference type="Pfam" id="PF13671">
    <property type="entry name" value="AAA_33"/>
    <property type="match status" value="1"/>
</dbReference>
<dbReference type="SUPFAM" id="SSF160443">
    <property type="entry name" value="SMR domain-like"/>
    <property type="match status" value="1"/>
</dbReference>
<evidence type="ECO:0008006" key="6">
    <source>
        <dbReference type="Google" id="ProtNLM"/>
    </source>
</evidence>
<feature type="region of interest" description="Disordered" evidence="1">
    <location>
        <begin position="1"/>
        <end position="69"/>
    </location>
</feature>
<reference evidence="4" key="3">
    <citation type="submission" date="2025-09" db="UniProtKB">
        <authorList>
            <consortium name="Ensembl"/>
        </authorList>
    </citation>
    <scope>IDENTIFICATION</scope>
</reference>
<protein>
    <recommendedName>
        <fullName evidence="6">NEDD4 binding protein 2</fullName>
    </recommendedName>
</protein>
<feature type="compositionally biased region" description="Basic and acidic residues" evidence="1">
    <location>
        <begin position="833"/>
        <end position="868"/>
    </location>
</feature>
<dbReference type="Gene3D" id="3.30.1370.110">
    <property type="match status" value="1"/>
</dbReference>
<feature type="compositionally biased region" description="Basic residues" evidence="1">
    <location>
        <begin position="1080"/>
        <end position="1091"/>
    </location>
</feature>
<dbReference type="PANTHER" id="PTHR46535:SF1">
    <property type="entry name" value="NEDD4-BINDING PROTEIN 2"/>
    <property type="match status" value="1"/>
</dbReference>
<feature type="compositionally biased region" description="Basic and acidic residues" evidence="1">
    <location>
        <begin position="1110"/>
        <end position="1124"/>
    </location>
</feature>
<feature type="compositionally biased region" description="Polar residues" evidence="1">
    <location>
        <begin position="18"/>
        <end position="31"/>
    </location>
</feature>
<dbReference type="InterPro" id="IPR002625">
    <property type="entry name" value="Smr_dom"/>
</dbReference>
<dbReference type="GO" id="GO:0005634">
    <property type="term" value="C:nucleus"/>
    <property type="evidence" value="ECO:0007669"/>
    <property type="project" value="TreeGrafter"/>
</dbReference>
<feature type="region of interest" description="Disordered" evidence="1">
    <location>
        <begin position="1675"/>
        <end position="1707"/>
    </location>
</feature>
<dbReference type="GO" id="GO:0043130">
    <property type="term" value="F:ubiquitin binding"/>
    <property type="evidence" value="ECO:0007669"/>
    <property type="project" value="InterPro"/>
</dbReference>
<feature type="region of interest" description="Disordered" evidence="1">
    <location>
        <begin position="1443"/>
        <end position="1466"/>
    </location>
</feature>
<keyword evidence="5" id="KW-1185">Reference proteome</keyword>
<feature type="region of interest" description="Disordered" evidence="1">
    <location>
        <begin position="577"/>
        <end position="669"/>
    </location>
</feature>
<feature type="domain" description="Smr" evidence="2">
    <location>
        <begin position="1785"/>
        <end position="1864"/>
    </location>
</feature>
<dbReference type="PROSITE" id="PS51140">
    <property type="entry name" value="CUE"/>
    <property type="match status" value="1"/>
</dbReference>
<dbReference type="Gene3D" id="3.40.50.300">
    <property type="entry name" value="P-loop containing nucleotide triphosphate hydrolases"/>
    <property type="match status" value="1"/>
</dbReference>
<dbReference type="CDD" id="cd14279">
    <property type="entry name" value="CUE"/>
    <property type="match status" value="1"/>
</dbReference>
<dbReference type="Pfam" id="PF25125">
    <property type="entry name" value="DUF7817"/>
    <property type="match status" value="1"/>
</dbReference>
<dbReference type="SMART" id="SM00546">
    <property type="entry name" value="CUE"/>
    <property type="match status" value="2"/>
</dbReference>
<reference evidence="4" key="2">
    <citation type="submission" date="2025-08" db="UniProtKB">
        <authorList>
            <consortium name="Ensembl"/>
        </authorList>
    </citation>
    <scope>IDENTIFICATION</scope>
</reference>
<feature type="compositionally biased region" description="Polar residues" evidence="1">
    <location>
        <begin position="625"/>
        <end position="634"/>
    </location>
</feature>
<feature type="compositionally biased region" description="Low complexity" evidence="1">
    <location>
        <begin position="936"/>
        <end position="952"/>
    </location>
</feature>
<dbReference type="InterPro" id="IPR052772">
    <property type="entry name" value="Endo/PolyKinase_Domain-Protein"/>
</dbReference>
<dbReference type="PROSITE" id="PS50828">
    <property type="entry name" value="SMR"/>
    <property type="match status" value="1"/>
</dbReference>
<evidence type="ECO:0000313" key="4">
    <source>
        <dbReference type="Ensembl" id="ENSELUP00000094200.1"/>
    </source>
</evidence>
<feature type="compositionally biased region" description="Basic and acidic residues" evidence="1">
    <location>
        <begin position="753"/>
        <end position="762"/>
    </location>
</feature>